<reference evidence="2 3" key="1">
    <citation type="submission" date="2015-05" db="EMBL/GenBank/DDBJ databases">
        <title>Complete genome of Marinobacter psychrophilus strain 20041T isolated from sea-ice of the Canadian Basin.</title>
        <authorList>
            <person name="Song L."/>
            <person name="Ren L."/>
            <person name="Yu Y."/>
            <person name="Wang X."/>
        </authorList>
    </citation>
    <scope>NUCLEOTIDE SEQUENCE [LARGE SCALE GENOMIC DNA]</scope>
    <source>
        <strain evidence="2 3">20041</strain>
    </source>
</reference>
<evidence type="ECO:0000313" key="3">
    <source>
        <dbReference type="Proteomes" id="UP000036406"/>
    </source>
</evidence>
<dbReference type="PATRIC" id="fig|330734.3.peg.3701"/>
<gene>
    <name evidence="2" type="ORF">ABA45_17625</name>
</gene>
<keyword evidence="3" id="KW-1185">Reference proteome</keyword>
<dbReference type="Proteomes" id="UP000036406">
    <property type="component" value="Chromosome"/>
</dbReference>
<evidence type="ECO:0000256" key="1">
    <source>
        <dbReference type="SAM" id="Phobius"/>
    </source>
</evidence>
<dbReference type="AlphaFoldDB" id="A0A0H4IGI5"/>
<keyword evidence="1" id="KW-0812">Transmembrane</keyword>
<feature type="transmembrane region" description="Helical" evidence="1">
    <location>
        <begin position="59"/>
        <end position="79"/>
    </location>
</feature>
<organism evidence="2 3">
    <name type="scientific">Marinobacter psychrophilus</name>
    <dbReference type="NCBI Taxonomy" id="330734"/>
    <lineage>
        <taxon>Bacteria</taxon>
        <taxon>Pseudomonadati</taxon>
        <taxon>Pseudomonadota</taxon>
        <taxon>Gammaproteobacteria</taxon>
        <taxon>Pseudomonadales</taxon>
        <taxon>Marinobacteraceae</taxon>
        <taxon>Marinobacter</taxon>
    </lineage>
</organism>
<dbReference type="KEGG" id="mpq:ABA45_17625"/>
<feature type="transmembrane region" description="Helical" evidence="1">
    <location>
        <begin position="32"/>
        <end position="53"/>
    </location>
</feature>
<keyword evidence="1" id="KW-1133">Transmembrane helix</keyword>
<dbReference type="EMBL" id="CP011494">
    <property type="protein sequence ID" value="AKO54032.1"/>
    <property type="molecule type" value="Genomic_DNA"/>
</dbReference>
<name>A0A0H4IGI5_9GAMM</name>
<protein>
    <submittedName>
        <fullName evidence="2">Uncharacterized protein</fullName>
    </submittedName>
</protein>
<proteinExistence type="predicted"/>
<evidence type="ECO:0000313" key="2">
    <source>
        <dbReference type="EMBL" id="AKO54032.1"/>
    </source>
</evidence>
<accession>A0A0H4IGI5</accession>
<keyword evidence="1" id="KW-0472">Membrane</keyword>
<sequence>MEKIVKRIFQPILRIFESGDGEYRYEASHRKILIAMGVLFLALSTVSAVLAVISSQLGGLIPFLVFFVIGLVCEVVGLLGSNRAVAKIWGSK</sequence>